<gene>
    <name evidence="7" type="ORF">AFULGI_00016150</name>
</gene>
<dbReference type="KEGG" id="afg:AFULGI_00016150"/>
<dbReference type="InterPro" id="IPR012933">
    <property type="entry name" value="HicA_mRNA_interferase"/>
</dbReference>
<dbReference type="HOGENOM" id="CLU_164851_6_2_2"/>
<accession>A0A075WF08</accession>
<dbReference type="RefSeq" id="WP_048095734.1">
    <property type="nucleotide sequence ID" value="NZ_CP006577.1"/>
</dbReference>
<organism evidence="7 8">
    <name type="scientific">Archaeoglobus fulgidus DSM 8774</name>
    <dbReference type="NCBI Taxonomy" id="1344584"/>
    <lineage>
        <taxon>Archaea</taxon>
        <taxon>Methanobacteriati</taxon>
        <taxon>Methanobacteriota</taxon>
        <taxon>Archaeoglobi</taxon>
        <taxon>Archaeoglobales</taxon>
        <taxon>Archaeoglobaceae</taxon>
        <taxon>Archaeoglobus</taxon>
    </lineage>
</organism>
<evidence type="ECO:0000256" key="5">
    <source>
        <dbReference type="ARBA" id="ARBA00022884"/>
    </source>
</evidence>
<name>A0A075WF08_ARCFL</name>
<dbReference type="PANTHER" id="PTHR34873:SF3">
    <property type="entry name" value="ADDICTION MODULE TOXIN, HICA FAMILY"/>
    <property type="match status" value="1"/>
</dbReference>
<keyword evidence="4" id="KW-0378">Hydrolase</keyword>
<protein>
    <submittedName>
        <fullName evidence="7">Putative periplasmic or secreted lipoprotein</fullName>
    </submittedName>
</protein>
<evidence type="ECO:0000313" key="7">
    <source>
        <dbReference type="EMBL" id="AIG98377.1"/>
    </source>
</evidence>
<evidence type="ECO:0000256" key="6">
    <source>
        <dbReference type="ARBA" id="ARBA00023016"/>
    </source>
</evidence>
<reference evidence="7 8" key="1">
    <citation type="submission" date="2013-07" db="EMBL/GenBank/DDBJ databases">
        <title>Genome of Archaeoglobus fulgidus.</title>
        <authorList>
            <person name="Fiebig A."/>
            <person name="Birkeland N.-K."/>
        </authorList>
    </citation>
    <scope>NUCLEOTIDE SEQUENCE [LARGE SCALE GENOMIC DNA]</scope>
    <source>
        <strain evidence="7 8">DSM 8774</strain>
    </source>
</reference>
<dbReference type="GO" id="GO:0003729">
    <property type="term" value="F:mRNA binding"/>
    <property type="evidence" value="ECO:0007669"/>
    <property type="project" value="InterPro"/>
</dbReference>
<evidence type="ECO:0000256" key="3">
    <source>
        <dbReference type="ARBA" id="ARBA00022759"/>
    </source>
</evidence>
<dbReference type="Proteomes" id="UP000028501">
    <property type="component" value="Chromosome"/>
</dbReference>
<dbReference type="GO" id="GO:0016787">
    <property type="term" value="F:hydrolase activity"/>
    <property type="evidence" value="ECO:0007669"/>
    <property type="project" value="UniProtKB-KW"/>
</dbReference>
<evidence type="ECO:0000256" key="1">
    <source>
        <dbReference type="ARBA" id="ARBA00022649"/>
    </source>
</evidence>
<keyword evidence="7" id="KW-0449">Lipoprotein</keyword>
<keyword evidence="5" id="KW-0694">RNA-binding</keyword>
<dbReference type="GeneID" id="24795116"/>
<dbReference type="GO" id="GO:0004519">
    <property type="term" value="F:endonuclease activity"/>
    <property type="evidence" value="ECO:0007669"/>
    <property type="project" value="UniProtKB-KW"/>
</dbReference>
<sequence length="77" mass="8554">MSKLPKLSGEEVIKVLVKKFGFKVSRQKGSHVTLVKYESGKKIVTVVPLHPELKPGTLLGILKLAEISRDEFLKALK</sequence>
<evidence type="ECO:0000313" key="8">
    <source>
        <dbReference type="Proteomes" id="UP000028501"/>
    </source>
</evidence>
<dbReference type="InterPro" id="IPR038570">
    <property type="entry name" value="HicA_sf"/>
</dbReference>
<dbReference type="EMBL" id="CP006577">
    <property type="protein sequence ID" value="AIG98377.1"/>
    <property type="molecule type" value="Genomic_DNA"/>
</dbReference>
<proteinExistence type="predicted"/>
<dbReference type="Pfam" id="PF07927">
    <property type="entry name" value="HicA_toxin"/>
    <property type="match status" value="1"/>
</dbReference>
<dbReference type="PANTHER" id="PTHR34873">
    <property type="entry name" value="SSR1766 PROTEIN"/>
    <property type="match status" value="1"/>
</dbReference>
<dbReference type="Gene3D" id="3.30.920.30">
    <property type="entry name" value="Hypothetical protein"/>
    <property type="match status" value="1"/>
</dbReference>
<evidence type="ECO:0000256" key="2">
    <source>
        <dbReference type="ARBA" id="ARBA00022722"/>
    </source>
</evidence>
<dbReference type="SUPFAM" id="SSF54786">
    <property type="entry name" value="YcfA/nrd intein domain"/>
    <property type="match status" value="1"/>
</dbReference>
<evidence type="ECO:0000256" key="4">
    <source>
        <dbReference type="ARBA" id="ARBA00022801"/>
    </source>
</evidence>
<keyword evidence="1" id="KW-1277">Toxin-antitoxin system</keyword>
<dbReference type="AlphaFoldDB" id="A0A075WF08"/>
<keyword evidence="3" id="KW-0255">Endonuclease</keyword>
<keyword evidence="2" id="KW-0540">Nuclease</keyword>
<keyword evidence="6" id="KW-0346">Stress response</keyword>